<protein>
    <submittedName>
        <fullName evidence="4">Glycosyl transferase group 1</fullName>
    </submittedName>
</protein>
<dbReference type="GO" id="GO:0016757">
    <property type="term" value="F:glycosyltransferase activity"/>
    <property type="evidence" value="ECO:0007669"/>
    <property type="project" value="InterPro"/>
</dbReference>
<dbReference type="Pfam" id="PF13439">
    <property type="entry name" value="Glyco_transf_4"/>
    <property type="match status" value="1"/>
</dbReference>
<dbReference type="Proteomes" id="UP000034214">
    <property type="component" value="Unassembled WGS sequence"/>
</dbReference>
<keyword evidence="1 4" id="KW-0808">Transferase</keyword>
<dbReference type="SUPFAM" id="SSF53756">
    <property type="entry name" value="UDP-Glycosyltransferase/glycogen phosphorylase"/>
    <property type="match status" value="1"/>
</dbReference>
<reference evidence="4 5" key="1">
    <citation type="journal article" date="2015" name="Nature">
        <title>rRNA introns, odd ribosomes, and small enigmatic genomes across a large radiation of phyla.</title>
        <authorList>
            <person name="Brown C.T."/>
            <person name="Hug L.A."/>
            <person name="Thomas B.C."/>
            <person name="Sharon I."/>
            <person name="Castelle C.J."/>
            <person name="Singh A."/>
            <person name="Wilkins M.J."/>
            <person name="Williams K.H."/>
            <person name="Banfield J.F."/>
        </authorList>
    </citation>
    <scope>NUCLEOTIDE SEQUENCE [LARGE SCALE GENOMIC DNA]</scope>
</reference>
<feature type="domain" description="Glycosyltransferase subfamily 4-like N-terminal" evidence="3">
    <location>
        <begin position="15"/>
        <end position="175"/>
    </location>
</feature>
<dbReference type="Pfam" id="PF00534">
    <property type="entry name" value="Glycos_transf_1"/>
    <property type="match status" value="1"/>
</dbReference>
<dbReference type="PATRIC" id="fig|1618394.3.peg.727"/>
<organism evidence="4 5">
    <name type="scientific">Candidatus Collierbacteria bacterium GW2011_GWC2_45_15</name>
    <dbReference type="NCBI Taxonomy" id="1618394"/>
    <lineage>
        <taxon>Bacteria</taxon>
        <taxon>Candidatus Collieribacteriota</taxon>
    </lineage>
</organism>
<dbReference type="GO" id="GO:0009103">
    <property type="term" value="P:lipopolysaccharide biosynthetic process"/>
    <property type="evidence" value="ECO:0007669"/>
    <property type="project" value="TreeGrafter"/>
</dbReference>
<name>A0A0G1LKH1_9BACT</name>
<dbReference type="CDD" id="cd03809">
    <property type="entry name" value="GT4_MtfB-like"/>
    <property type="match status" value="1"/>
</dbReference>
<proteinExistence type="predicted"/>
<sequence>MKIGIDISQAIYGTGVSVYTKNLVTSLVHLHPEDEFVLFGGSLRRRSELTTLAKKLKGTPKIFPFPPTLMDFIWNSLHVLPVEKLIGNVDIVHTSDWTEPPSHLPKVTTVHDLIPFKYPQTTTDSIRQAHKKRLHWVTRESGKIIAVSRSTKEDLISILRIPEDKIVVIPEGVEPRYTPQPLELIDQIKRRYKIKGDYIFSLSTLEPRKNQAGLIKAFEIVKRTYPDLTLLIGGRTGWGELPVPVEGVIMPGFISDNDLPVLYSGALVYALPSFYEGFGLSPLQAMACGAPVVTSNVSSMPEVVGDAGILVDPADPQNIAAGIITAVGKRGKLRELGFAQAAKFTWDKAAESTYSVYQEVLSKHQNK</sequence>
<dbReference type="Gene3D" id="3.40.50.2000">
    <property type="entry name" value="Glycogen Phosphorylase B"/>
    <property type="match status" value="2"/>
</dbReference>
<evidence type="ECO:0000259" key="3">
    <source>
        <dbReference type="Pfam" id="PF13439"/>
    </source>
</evidence>
<dbReference type="PANTHER" id="PTHR46401:SF2">
    <property type="entry name" value="GLYCOSYLTRANSFERASE WBBK-RELATED"/>
    <property type="match status" value="1"/>
</dbReference>
<evidence type="ECO:0000313" key="4">
    <source>
        <dbReference type="EMBL" id="KKT96441.1"/>
    </source>
</evidence>
<dbReference type="InterPro" id="IPR028098">
    <property type="entry name" value="Glyco_trans_4-like_N"/>
</dbReference>
<comment type="caution">
    <text evidence="4">The sequence shown here is derived from an EMBL/GenBank/DDBJ whole genome shotgun (WGS) entry which is preliminary data.</text>
</comment>
<dbReference type="AlphaFoldDB" id="A0A0G1LKH1"/>
<feature type="domain" description="Glycosyl transferase family 1" evidence="2">
    <location>
        <begin position="195"/>
        <end position="330"/>
    </location>
</feature>
<gene>
    <name evidence="4" type="ORF">UW99_C0058G0002</name>
</gene>
<evidence type="ECO:0000259" key="2">
    <source>
        <dbReference type="Pfam" id="PF00534"/>
    </source>
</evidence>
<dbReference type="PANTHER" id="PTHR46401">
    <property type="entry name" value="GLYCOSYLTRANSFERASE WBBK-RELATED"/>
    <property type="match status" value="1"/>
</dbReference>
<dbReference type="EMBL" id="LCKM01000058">
    <property type="protein sequence ID" value="KKT96441.1"/>
    <property type="molecule type" value="Genomic_DNA"/>
</dbReference>
<accession>A0A0G1LKH1</accession>
<dbReference type="InterPro" id="IPR001296">
    <property type="entry name" value="Glyco_trans_1"/>
</dbReference>
<evidence type="ECO:0000256" key="1">
    <source>
        <dbReference type="ARBA" id="ARBA00022679"/>
    </source>
</evidence>
<evidence type="ECO:0000313" key="5">
    <source>
        <dbReference type="Proteomes" id="UP000034214"/>
    </source>
</evidence>